<dbReference type="OrthoDB" id="9768885at2"/>
<evidence type="ECO:0000256" key="1">
    <source>
        <dbReference type="ARBA" id="ARBA00004141"/>
    </source>
</evidence>
<dbReference type="InterPro" id="IPR036458">
    <property type="entry name" value="Na:dicarbo_symporter_sf"/>
</dbReference>
<evidence type="ECO:0000256" key="7">
    <source>
        <dbReference type="ARBA" id="ARBA00023180"/>
    </source>
</evidence>
<feature type="transmembrane region" description="Helical" evidence="8">
    <location>
        <begin position="199"/>
        <end position="217"/>
    </location>
</feature>
<dbReference type="InterPro" id="IPR050746">
    <property type="entry name" value="DAACS"/>
</dbReference>
<evidence type="ECO:0000256" key="3">
    <source>
        <dbReference type="ARBA" id="ARBA00022692"/>
    </source>
</evidence>
<keyword evidence="7" id="KW-0325">Glycoprotein</keyword>
<dbReference type="RefSeq" id="WP_097056064.1">
    <property type="nucleotide sequence ID" value="NZ_OCMF01000002.1"/>
</dbReference>
<feature type="transmembrane region" description="Helical" evidence="8">
    <location>
        <begin position="81"/>
        <end position="99"/>
    </location>
</feature>
<keyword evidence="2" id="KW-0813">Transport</keyword>
<dbReference type="PRINTS" id="PR00173">
    <property type="entry name" value="EDTRNSPORT"/>
</dbReference>
<feature type="transmembrane region" description="Helical" evidence="8">
    <location>
        <begin position="390"/>
        <end position="407"/>
    </location>
</feature>
<evidence type="ECO:0000256" key="2">
    <source>
        <dbReference type="ARBA" id="ARBA00022448"/>
    </source>
</evidence>
<evidence type="ECO:0000256" key="4">
    <source>
        <dbReference type="ARBA" id="ARBA00022847"/>
    </source>
</evidence>
<evidence type="ECO:0000256" key="6">
    <source>
        <dbReference type="ARBA" id="ARBA00023136"/>
    </source>
</evidence>
<evidence type="ECO:0000256" key="8">
    <source>
        <dbReference type="SAM" id="Phobius"/>
    </source>
</evidence>
<accession>A0A285X4K5</accession>
<feature type="transmembrane region" description="Helical" evidence="8">
    <location>
        <begin position="36"/>
        <end position="61"/>
    </location>
</feature>
<dbReference type="PANTHER" id="PTHR11958">
    <property type="entry name" value="SODIUM/DICARBOXYLATE SYMPORTER-RELATED"/>
    <property type="match status" value="1"/>
</dbReference>
<keyword evidence="10" id="KW-1185">Reference proteome</keyword>
<gene>
    <name evidence="9" type="ORF">SAMN06296241_1826</name>
</gene>
<evidence type="ECO:0000313" key="9">
    <source>
        <dbReference type="EMBL" id="SOC80280.1"/>
    </source>
</evidence>
<feature type="transmembrane region" description="Helical" evidence="8">
    <location>
        <begin position="279"/>
        <end position="299"/>
    </location>
</feature>
<feature type="transmembrane region" description="Helical" evidence="8">
    <location>
        <begin position="6"/>
        <end position="24"/>
    </location>
</feature>
<dbReference type="SUPFAM" id="SSF118215">
    <property type="entry name" value="Proton glutamate symport protein"/>
    <property type="match status" value="1"/>
</dbReference>
<name>A0A285X4K5_9FLAO</name>
<reference evidence="10" key="1">
    <citation type="submission" date="2017-09" db="EMBL/GenBank/DDBJ databases">
        <authorList>
            <person name="Varghese N."/>
            <person name="Submissions S."/>
        </authorList>
    </citation>
    <scope>NUCLEOTIDE SEQUENCE [LARGE SCALE GENOMIC DNA]</scope>
    <source>
        <strain evidence="10">CGMCC 1.12641</strain>
    </source>
</reference>
<feature type="transmembrane region" description="Helical" evidence="8">
    <location>
        <begin position="413"/>
        <end position="433"/>
    </location>
</feature>
<dbReference type="PROSITE" id="PS00714">
    <property type="entry name" value="NA_DICARBOXYL_SYMP_2"/>
    <property type="match status" value="1"/>
</dbReference>
<dbReference type="EMBL" id="OCMF01000002">
    <property type="protein sequence ID" value="SOC80280.1"/>
    <property type="molecule type" value="Genomic_DNA"/>
</dbReference>
<dbReference type="InterPro" id="IPR001991">
    <property type="entry name" value="Na-dicarboxylate_symporter"/>
</dbReference>
<dbReference type="PANTHER" id="PTHR11958:SF63">
    <property type="entry name" value="AMINO ACID TRANSPORTER"/>
    <property type="match status" value="1"/>
</dbReference>
<keyword evidence="3 8" id="KW-0812">Transmembrane</keyword>
<keyword evidence="5 8" id="KW-1133">Transmembrane helix</keyword>
<organism evidence="9 10">
    <name type="scientific">Salinimicrobium sediminis</name>
    <dbReference type="NCBI Taxonomy" id="1343891"/>
    <lineage>
        <taxon>Bacteria</taxon>
        <taxon>Pseudomonadati</taxon>
        <taxon>Bacteroidota</taxon>
        <taxon>Flavobacteriia</taxon>
        <taxon>Flavobacteriales</taxon>
        <taxon>Flavobacteriaceae</taxon>
        <taxon>Salinimicrobium</taxon>
    </lineage>
</organism>
<keyword evidence="6 8" id="KW-0472">Membrane</keyword>
<dbReference type="Proteomes" id="UP000219193">
    <property type="component" value="Unassembled WGS sequence"/>
</dbReference>
<proteinExistence type="predicted"/>
<evidence type="ECO:0000313" key="10">
    <source>
        <dbReference type="Proteomes" id="UP000219193"/>
    </source>
</evidence>
<dbReference type="GO" id="GO:0015293">
    <property type="term" value="F:symporter activity"/>
    <property type="evidence" value="ECO:0007669"/>
    <property type="project" value="UniProtKB-KW"/>
</dbReference>
<comment type="subcellular location">
    <subcellularLocation>
        <location evidence="1">Membrane</location>
        <topology evidence="1">Multi-pass membrane protein</topology>
    </subcellularLocation>
</comment>
<dbReference type="InterPro" id="IPR018107">
    <property type="entry name" value="Na-dicarboxylate_symporter_CS"/>
</dbReference>
<dbReference type="Gene3D" id="1.10.3860.10">
    <property type="entry name" value="Sodium:dicarboxylate symporter"/>
    <property type="match status" value="1"/>
</dbReference>
<protein>
    <submittedName>
        <fullName evidence="9">Na+/H+-dicarboxylate symporter</fullName>
    </submittedName>
</protein>
<keyword evidence="4" id="KW-0769">Symport</keyword>
<feature type="transmembrane region" description="Helical" evidence="8">
    <location>
        <begin position="242"/>
        <end position="259"/>
    </location>
</feature>
<dbReference type="Pfam" id="PF00375">
    <property type="entry name" value="SDF"/>
    <property type="match status" value="1"/>
</dbReference>
<dbReference type="AlphaFoldDB" id="A0A285X4K5"/>
<sequence length="482" mass="52342">MKKLALHWQIIIGLVLGIVWAMLSSQMGWSEFTIDWIAPFGTIFINLLKLIAVPLVLFSVISGVANIGDPASLGRMGGKTLLAYLLTTVLAVTLGLMLVNTIKPGKLVEQDSRIDNRISYELWAGSQGYEIKDGINYLQDPEFLDKAQRISDLSRQELKEASVEDKLETAKQTKEAGPLQPLVDIVPENFFHSLTDNGLMLQIIFFALFFGISLLFIPNEKSAPVTAVVDSIMEVFLKMVDLVMRAAPFFVFALLAGVVSKMAGDDVGKVYEIFKGLGWYSLTVILGLLIMIFVVYPLILKTFTRSIPYTGFFKAMSPAQTLAFSTSSSAATLPVTMECVEDNLGVDKKITSFVLPIGATVNMDGTCLYQAVAVVFLAQLHMIDLTLGQQLTIVLTATLASIGSAAVPSAGLVMLIIVLDSVGLNPAWIAIIFPVDRILDMLRTVVNVTGDATVSSVIAQGEGMLHYPGEVDPSETFDVDSK</sequence>
<dbReference type="GO" id="GO:0016020">
    <property type="term" value="C:membrane"/>
    <property type="evidence" value="ECO:0007669"/>
    <property type="project" value="UniProtKB-SubCell"/>
</dbReference>
<evidence type="ECO:0000256" key="5">
    <source>
        <dbReference type="ARBA" id="ARBA00022989"/>
    </source>
</evidence>
<feature type="transmembrane region" description="Helical" evidence="8">
    <location>
        <begin position="353"/>
        <end position="378"/>
    </location>
</feature>
<dbReference type="GO" id="GO:1902475">
    <property type="term" value="P:L-alpha-amino acid transmembrane transport"/>
    <property type="evidence" value="ECO:0007669"/>
    <property type="project" value="UniProtKB-ARBA"/>
</dbReference>